<keyword evidence="4 9" id="KW-0808">Transferase</keyword>
<dbReference type="eggNOG" id="arCOG00082">
    <property type="taxonomic scope" value="Archaea"/>
</dbReference>
<keyword evidence="5" id="KW-0663">Pyridoxal phosphate</keyword>
<dbReference type="InterPro" id="IPR020578">
    <property type="entry name" value="Aminotrans_V_PyrdxlP_BS"/>
</dbReference>
<evidence type="ECO:0000256" key="3">
    <source>
        <dbReference type="ARBA" id="ARBA00022576"/>
    </source>
</evidence>
<dbReference type="PIRSF" id="PIRSF000524">
    <property type="entry name" value="SPT"/>
    <property type="match status" value="1"/>
</dbReference>
<feature type="domain" description="Aminotransferase class V" evidence="8">
    <location>
        <begin position="65"/>
        <end position="322"/>
    </location>
</feature>
<dbReference type="HOGENOM" id="CLU_027686_5_2_2"/>
<dbReference type="RefSeq" id="WP_011178232.1">
    <property type="nucleotide sequence ID" value="NC_005877.1"/>
</dbReference>
<dbReference type="AlphaFoldDB" id="Q6KZ36"/>
<dbReference type="EMBL" id="AE017261">
    <property type="protein sequence ID" value="AAT44016.1"/>
    <property type="molecule type" value="Genomic_DNA"/>
</dbReference>
<dbReference type="InterPro" id="IPR015424">
    <property type="entry name" value="PyrdxlP-dep_Trfase"/>
</dbReference>
<evidence type="ECO:0000256" key="2">
    <source>
        <dbReference type="ARBA" id="ARBA00009236"/>
    </source>
</evidence>
<dbReference type="GO" id="GO:0008453">
    <property type="term" value="F:alanine-glyoxylate transaminase activity"/>
    <property type="evidence" value="ECO:0007669"/>
    <property type="project" value="TreeGrafter"/>
</dbReference>
<dbReference type="InterPro" id="IPR015422">
    <property type="entry name" value="PyrdxlP-dep_Trfase_small"/>
</dbReference>
<evidence type="ECO:0000256" key="6">
    <source>
        <dbReference type="RuleBase" id="RU004075"/>
    </source>
</evidence>
<dbReference type="Pfam" id="PF00266">
    <property type="entry name" value="Aminotran_5"/>
    <property type="match status" value="1"/>
</dbReference>
<dbReference type="InterPro" id="IPR015421">
    <property type="entry name" value="PyrdxlP-dep_Trfase_major"/>
</dbReference>
<dbReference type="GO" id="GO:0019265">
    <property type="term" value="P:glycine biosynthetic process, by transamination of glyoxylate"/>
    <property type="evidence" value="ECO:0007669"/>
    <property type="project" value="TreeGrafter"/>
</dbReference>
<dbReference type="OrthoDB" id="35685at2157"/>
<dbReference type="PaxDb" id="263820-PTO1431"/>
<dbReference type="GeneID" id="2844258"/>
<dbReference type="PANTHER" id="PTHR21152:SF24">
    <property type="entry name" value="ALANINE--GLYOXYLATE AMINOTRANSFERASE 1"/>
    <property type="match status" value="1"/>
</dbReference>
<dbReference type="InParanoid" id="Q6KZ36"/>
<evidence type="ECO:0000256" key="1">
    <source>
        <dbReference type="ARBA" id="ARBA00001933"/>
    </source>
</evidence>
<dbReference type="PATRIC" id="fig|263820.9.peg.1485"/>
<evidence type="ECO:0000313" key="10">
    <source>
        <dbReference type="Proteomes" id="UP000000438"/>
    </source>
</evidence>
<proteinExistence type="inferred from homology"/>
<dbReference type="SUPFAM" id="SSF53383">
    <property type="entry name" value="PLP-dependent transferases"/>
    <property type="match status" value="1"/>
</dbReference>
<comment type="cofactor">
    <cofactor evidence="1 7">
        <name>pyridoxal 5'-phosphate</name>
        <dbReference type="ChEBI" id="CHEBI:597326"/>
    </cofactor>
</comment>
<comment type="similarity">
    <text evidence="2 6">Belongs to the class-V pyridoxal-phosphate-dependent aminotransferase family.</text>
</comment>
<accession>Q6KZ36</accession>
<dbReference type="KEGG" id="pto:PTO1431"/>
<dbReference type="FunCoup" id="Q6KZ36">
    <property type="interactions" value="59"/>
</dbReference>
<dbReference type="InterPro" id="IPR024169">
    <property type="entry name" value="SP_NH2Trfase/AEP_transaminase"/>
</dbReference>
<dbReference type="Proteomes" id="UP000000438">
    <property type="component" value="Chromosome"/>
</dbReference>
<keyword evidence="3 9" id="KW-0032">Aminotransferase</keyword>
<dbReference type="GO" id="GO:0004760">
    <property type="term" value="F:L-serine-pyruvate transaminase activity"/>
    <property type="evidence" value="ECO:0007669"/>
    <property type="project" value="UniProtKB-EC"/>
</dbReference>
<evidence type="ECO:0000256" key="7">
    <source>
        <dbReference type="RuleBase" id="RU004504"/>
    </source>
</evidence>
<gene>
    <name evidence="9" type="ordered locus">PTO1431</name>
</gene>
<dbReference type="InterPro" id="IPR000192">
    <property type="entry name" value="Aminotrans_V_dom"/>
</dbReference>
<evidence type="ECO:0000259" key="8">
    <source>
        <dbReference type="Pfam" id="PF00266"/>
    </source>
</evidence>
<sequence>MSRRLLMHVGPVTIDNDVLSAGLVNNAGFASPEFVEAMKYALNGFLYTVKSGKYMPFILPGSGTLAMESMTSFLKPNDSVLIISNGVFGDRWKNIFSRYNLNIDYLKAPPGKAVSLNEIENIKKHYRLAVMTHVETSTGVRFDVKSAAGILRNISDIIVADGVASISGENMEADKWDVDVVFTASQKALGAPPGAALLAISPEAVSELNDVSLSGFYNNLYAWKDVMTSILDNKSAYYTTPPVHIVFSLARAFELIKKEGIDERIKRHYIVAESIRSGIDGLGLGIVAGDDYKSNTVTAVMIDNPSEFISGLYSKNIEIASGVVPELKDRYVRIGHMGWLNINDAAATVSAMERVLHEMKYNISPGQGLKRMQEFLFNNNY</sequence>
<protein>
    <submittedName>
        <fullName evidence="9">Serine--pyruvate aminotransferase</fullName>
        <ecNumber evidence="9">2.6.1.51</ecNumber>
    </submittedName>
</protein>
<reference evidence="9 10" key="1">
    <citation type="journal article" date="2004" name="Proc. Natl. Acad. Sci. U.S.A.">
        <title>Genome sequence of Picrophilus torridus and its implications for life around pH 0.</title>
        <authorList>
            <person name="Futterer O."/>
            <person name="Angelov A."/>
            <person name="Liesegang H."/>
            <person name="Gottschalk G."/>
            <person name="Schleper C."/>
            <person name="Schepers B."/>
            <person name="Dock C."/>
            <person name="Antranikian G."/>
            <person name="Liebl W."/>
        </authorList>
    </citation>
    <scope>NUCLEOTIDE SEQUENCE [LARGE SCALE GENOMIC DNA]</scope>
    <source>
        <strain evidence="10">ATCC 700027 / DSM 9790 / JCM 10055 / NBRC 100828</strain>
    </source>
</reference>
<dbReference type="STRING" id="263820.PTO1431"/>
<evidence type="ECO:0000256" key="5">
    <source>
        <dbReference type="ARBA" id="ARBA00022898"/>
    </source>
</evidence>
<dbReference type="PANTHER" id="PTHR21152">
    <property type="entry name" value="AMINOTRANSFERASE CLASS V"/>
    <property type="match status" value="1"/>
</dbReference>
<dbReference type="PROSITE" id="PS00595">
    <property type="entry name" value="AA_TRANSFER_CLASS_5"/>
    <property type="match status" value="1"/>
</dbReference>
<organism evidence="9 10">
    <name type="scientific">Picrophilus torridus (strain ATCC 700027 / DSM 9790 / JCM 10055 / NBRC 100828 / KAW 2/3)</name>
    <dbReference type="NCBI Taxonomy" id="1122961"/>
    <lineage>
        <taxon>Archaea</taxon>
        <taxon>Methanobacteriati</taxon>
        <taxon>Thermoplasmatota</taxon>
        <taxon>Thermoplasmata</taxon>
        <taxon>Thermoplasmatales</taxon>
        <taxon>Picrophilaceae</taxon>
        <taxon>Picrophilus</taxon>
    </lineage>
</organism>
<evidence type="ECO:0000313" key="9">
    <source>
        <dbReference type="EMBL" id="AAT44016.1"/>
    </source>
</evidence>
<dbReference type="EC" id="2.6.1.51" evidence="9"/>
<name>Q6KZ36_PICTO</name>
<dbReference type="Gene3D" id="3.40.640.10">
    <property type="entry name" value="Type I PLP-dependent aspartate aminotransferase-like (Major domain)"/>
    <property type="match status" value="1"/>
</dbReference>
<evidence type="ECO:0000256" key="4">
    <source>
        <dbReference type="ARBA" id="ARBA00022679"/>
    </source>
</evidence>
<dbReference type="Gene3D" id="3.90.1150.10">
    <property type="entry name" value="Aspartate Aminotransferase, domain 1"/>
    <property type="match status" value="1"/>
</dbReference>